<feature type="compositionally biased region" description="Basic and acidic residues" evidence="1">
    <location>
        <begin position="242"/>
        <end position="254"/>
    </location>
</feature>
<feature type="region of interest" description="Disordered" evidence="1">
    <location>
        <begin position="319"/>
        <end position="350"/>
    </location>
</feature>
<dbReference type="OMA" id="RTQSWHG"/>
<organism evidence="2 3">
    <name type="scientific">Hypocrea virens (strain Gv29-8 / FGSC 10586)</name>
    <name type="common">Gliocladium virens</name>
    <name type="synonym">Trichoderma virens</name>
    <dbReference type="NCBI Taxonomy" id="413071"/>
    <lineage>
        <taxon>Eukaryota</taxon>
        <taxon>Fungi</taxon>
        <taxon>Dikarya</taxon>
        <taxon>Ascomycota</taxon>
        <taxon>Pezizomycotina</taxon>
        <taxon>Sordariomycetes</taxon>
        <taxon>Hypocreomycetidae</taxon>
        <taxon>Hypocreales</taxon>
        <taxon>Hypocreaceae</taxon>
        <taxon>Trichoderma</taxon>
    </lineage>
</organism>
<dbReference type="OrthoDB" id="5341904at2759"/>
<gene>
    <name evidence="2" type="ORF">TRIVIDRAFT_11250</name>
</gene>
<feature type="compositionally biased region" description="Basic and acidic residues" evidence="1">
    <location>
        <begin position="72"/>
        <end position="90"/>
    </location>
</feature>
<feature type="region of interest" description="Disordered" evidence="1">
    <location>
        <begin position="234"/>
        <end position="285"/>
    </location>
</feature>
<comment type="caution">
    <text evidence="2">The sequence shown here is derived from an EMBL/GenBank/DDBJ whole genome shotgun (WGS) entry which is preliminary data.</text>
</comment>
<dbReference type="RefSeq" id="XP_013951104.1">
    <property type="nucleotide sequence ID" value="XM_014095629.2"/>
</dbReference>
<dbReference type="GeneID" id="25786893"/>
<feature type="region of interest" description="Disordered" evidence="1">
    <location>
        <begin position="384"/>
        <end position="479"/>
    </location>
</feature>
<evidence type="ECO:0000256" key="1">
    <source>
        <dbReference type="SAM" id="MobiDB-lite"/>
    </source>
</evidence>
<dbReference type="VEuPathDB" id="FungiDB:TRIVIDRAFT_11250"/>
<dbReference type="EMBL" id="ABDF02000089">
    <property type="protein sequence ID" value="EHK16951.1"/>
    <property type="molecule type" value="Genomic_DNA"/>
</dbReference>
<name>G9N7I5_HYPVG</name>
<protein>
    <submittedName>
        <fullName evidence="2">Uncharacterized protein</fullName>
    </submittedName>
</protein>
<proteinExistence type="predicted"/>
<feature type="compositionally biased region" description="Low complexity" evidence="1">
    <location>
        <begin position="435"/>
        <end position="457"/>
    </location>
</feature>
<feature type="region of interest" description="Disordered" evidence="1">
    <location>
        <begin position="515"/>
        <end position="649"/>
    </location>
</feature>
<feature type="region of interest" description="Disordered" evidence="1">
    <location>
        <begin position="183"/>
        <end position="212"/>
    </location>
</feature>
<feature type="compositionally biased region" description="Basic and acidic residues" evidence="1">
    <location>
        <begin position="515"/>
        <end position="524"/>
    </location>
</feature>
<feature type="compositionally biased region" description="Polar residues" evidence="1">
    <location>
        <begin position="33"/>
        <end position="46"/>
    </location>
</feature>
<dbReference type="HOGENOM" id="CLU_343247_0_0_1"/>
<feature type="compositionally biased region" description="Polar residues" evidence="1">
    <location>
        <begin position="100"/>
        <end position="127"/>
    </location>
</feature>
<evidence type="ECO:0000313" key="2">
    <source>
        <dbReference type="EMBL" id="EHK16951.1"/>
    </source>
</evidence>
<feature type="non-terminal residue" evidence="2">
    <location>
        <position position="825"/>
    </location>
</feature>
<feature type="region of interest" description="Disordered" evidence="1">
    <location>
        <begin position="799"/>
        <end position="825"/>
    </location>
</feature>
<dbReference type="InParanoid" id="G9N7I5"/>
<feature type="compositionally biased region" description="Basic and acidic residues" evidence="1">
    <location>
        <begin position="688"/>
        <end position="700"/>
    </location>
</feature>
<feature type="compositionally biased region" description="Polar residues" evidence="1">
    <location>
        <begin position="458"/>
        <end position="472"/>
    </location>
</feature>
<keyword evidence="3" id="KW-1185">Reference proteome</keyword>
<accession>G9N7I5</accession>
<feature type="compositionally biased region" description="Low complexity" evidence="1">
    <location>
        <begin position="401"/>
        <end position="414"/>
    </location>
</feature>
<feature type="compositionally biased region" description="Polar residues" evidence="1">
    <location>
        <begin position="709"/>
        <end position="724"/>
    </location>
</feature>
<feature type="compositionally biased region" description="Low complexity" evidence="1">
    <location>
        <begin position="187"/>
        <end position="200"/>
    </location>
</feature>
<dbReference type="Proteomes" id="UP000007115">
    <property type="component" value="Unassembled WGS sequence"/>
</dbReference>
<feature type="compositionally biased region" description="Polar residues" evidence="1">
    <location>
        <begin position="55"/>
        <end position="70"/>
    </location>
</feature>
<feature type="compositionally biased region" description="Polar residues" evidence="1">
    <location>
        <begin position="384"/>
        <end position="394"/>
    </location>
</feature>
<reference evidence="2 3" key="1">
    <citation type="journal article" date="2011" name="Genome Biol.">
        <title>Comparative genome sequence analysis underscores mycoparasitism as the ancestral life style of Trichoderma.</title>
        <authorList>
            <person name="Kubicek C.P."/>
            <person name="Herrera-Estrella A."/>
            <person name="Seidl-Seiboth V."/>
            <person name="Martinez D.A."/>
            <person name="Druzhinina I.S."/>
            <person name="Thon M."/>
            <person name="Zeilinger S."/>
            <person name="Casas-Flores S."/>
            <person name="Horwitz B.A."/>
            <person name="Mukherjee P.K."/>
            <person name="Mukherjee M."/>
            <person name="Kredics L."/>
            <person name="Alcaraz L.D."/>
            <person name="Aerts A."/>
            <person name="Antal Z."/>
            <person name="Atanasova L."/>
            <person name="Cervantes-Badillo M.G."/>
            <person name="Challacombe J."/>
            <person name="Chertkov O."/>
            <person name="McCluskey K."/>
            <person name="Coulpier F."/>
            <person name="Deshpande N."/>
            <person name="von Doehren H."/>
            <person name="Ebbole D.J."/>
            <person name="Esquivel-Naranjo E.U."/>
            <person name="Fekete E."/>
            <person name="Flipphi M."/>
            <person name="Glaser F."/>
            <person name="Gomez-Rodriguez E.Y."/>
            <person name="Gruber S."/>
            <person name="Han C."/>
            <person name="Henrissat B."/>
            <person name="Hermosa R."/>
            <person name="Hernandez-Onate M."/>
            <person name="Karaffa L."/>
            <person name="Kosti I."/>
            <person name="Le Crom S."/>
            <person name="Lindquist E."/>
            <person name="Lucas S."/>
            <person name="Luebeck M."/>
            <person name="Luebeck P.S."/>
            <person name="Margeot A."/>
            <person name="Metz B."/>
            <person name="Misra M."/>
            <person name="Nevalainen H."/>
            <person name="Omann M."/>
            <person name="Packer N."/>
            <person name="Perrone G."/>
            <person name="Uresti-Rivera E.E."/>
            <person name="Salamov A."/>
            <person name="Schmoll M."/>
            <person name="Seiboth B."/>
            <person name="Shapiro H."/>
            <person name="Sukno S."/>
            <person name="Tamayo-Ramos J.A."/>
            <person name="Tisch D."/>
            <person name="Wiest A."/>
            <person name="Wilkinson H.H."/>
            <person name="Zhang M."/>
            <person name="Coutinho P.M."/>
            <person name="Kenerley C.M."/>
            <person name="Monte E."/>
            <person name="Baker S.E."/>
            <person name="Grigoriev I.V."/>
        </authorList>
    </citation>
    <scope>NUCLEOTIDE SEQUENCE [LARGE SCALE GENOMIC DNA]</scope>
    <source>
        <strain evidence="3">Gv29-8 / FGSC 10586</strain>
    </source>
</reference>
<dbReference type="STRING" id="413071.G9N7I5"/>
<feature type="compositionally biased region" description="Polar residues" evidence="1">
    <location>
        <begin position="330"/>
        <end position="339"/>
    </location>
</feature>
<sequence length="825" mass="89718">MGNTPSSEAPRKPSQKLSKPRAASHGAMPRPQNPTGAAASSSTRISESYLAASIPFSSRDSQCGSDTTQEPYVERLYEPTRRLSRRESDYMRSPVLPESPITNTRSHSLYANSTASSQMRRTSSVMHSNAERPLTRTQSWHGNRLSRGTSMQSELLQFYASQQLPRSSSEFLQELQTAAMNSQLGMRQNQSRRQSQSHSQTQERRASSIAGASLARTTSDLSFYAPVRRRSVIQTPGVATRPRREDRLSIPDRKSSRKSQPVFGDGQFSFNPSSKSPRHLSMPPMSLPPMSVGFAPLERAVTPCESDYKQLGGIKFGSLKIMNGSPPSSPQDKTNQQHESSSEPPPEDAGIELNMARRKHRHTVIGSGVESRALASVSGFNLSEKASQPSSQKAQPPLIDLMPSPLSKVPSPLLGYSDMEDNERVSGKGVGVWRSNSGFGSTTSSESSQRASSKADSGYSSNASERSFPSSKSIDDNSYIRQNQIRRPALEQPTMTPIITADGIKKQGKLYKPFVRLERERERTSVPTNGTTKEAIESVSPFTRPRTKRNEKHHTTASSSRSPSRKTDGGRATLNTIMSVDNLVPPDSAAHGHDIPEPDSGMDGSKSLKKRRSLRQVAEAATSRMPSLSLSRRKSAAGTTTSSIKADMEKRKRAISLVSSAAASSSNSPYSHSASAAALLHTPALPDQHAKDSSLKDRSSAPELRVTIPDSTPLNKGAANRSSYSTIGTPSPRTPRPRGIMDSGVPPPIPPQFREPAFGTSPSRSSGWPLAQPHRSWDGIHAQRGKAEDAQAIRRSGHGVLESPISPRHNQPTRGNPPTYRGVRI</sequence>
<dbReference type="eggNOG" id="ENOG502SWU4">
    <property type="taxonomic scope" value="Eukaryota"/>
</dbReference>
<feature type="region of interest" description="Disordered" evidence="1">
    <location>
        <begin position="1"/>
        <end position="130"/>
    </location>
</feature>
<dbReference type="AlphaFoldDB" id="G9N7I5"/>
<feature type="region of interest" description="Disordered" evidence="1">
    <location>
        <begin position="686"/>
        <end position="743"/>
    </location>
</feature>
<evidence type="ECO:0000313" key="3">
    <source>
        <dbReference type="Proteomes" id="UP000007115"/>
    </source>
</evidence>